<evidence type="ECO:0000256" key="4">
    <source>
        <dbReference type="ARBA" id="ARBA00022989"/>
    </source>
</evidence>
<evidence type="ECO:0000256" key="1">
    <source>
        <dbReference type="ARBA" id="ARBA00004141"/>
    </source>
</evidence>
<keyword evidence="5" id="KW-0915">Sodium</keyword>
<evidence type="ECO:0000259" key="9">
    <source>
        <dbReference type="Pfam" id="PF07782"/>
    </source>
</evidence>
<name>A0A8J6ADY6_GALPY</name>
<dbReference type="Proteomes" id="UP000700334">
    <property type="component" value="Unassembled WGS sequence"/>
</dbReference>
<dbReference type="PANTHER" id="PTHR10283">
    <property type="entry name" value="SOLUTE CARRIER FAMILY 13 MEMBER"/>
    <property type="match status" value="1"/>
</dbReference>
<feature type="transmembrane region" description="Helical" evidence="8">
    <location>
        <begin position="465"/>
        <end position="489"/>
    </location>
</feature>
<feature type="transmembrane region" description="Helical" evidence="8">
    <location>
        <begin position="509"/>
        <end position="535"/>
    </location>
</feature>
<feature type="domain" description="Dendritic cell-specific transmembrane protein-like" evidence="9">
    <location>
        <begin position="1069"/>
        <end position="1257"/>
    </location>
</feature>
<feature type="transmembrane region" description="Helical" evidence="8">
    <location>
        <begin position="936"/>
        <end position="954"/>
    </location>
</feature>
<dbReference type="GO" id="GO:0005886">
    <property type="term" value="C:plasma membrane"/>
    <property type="evidence" value="ECO:0007669"/>
    <property type="project" value="TreeGrafter"/>
</dbReference>
<dbReference type="EMBL" id="JAGFMF010011603">
    <property type="protein sequence ID" value="KAG8519626.1"/>
    <property type="molecule type" value="Genomic_DNA"/>
</dbReference>
<comment type="similarity">
    <text evidence="2">Belongs to the SLC13A/DASS transporter (TC 2.A.47) family. NADC subfamily.</text>
</comment>
<keyword evidence="6 8" id="KW-0472">Membrane</keyword>
<dbReference type="PANTHER" id="PTHR10283:SF62">
    <property type="entry name" value="NA(+)_DICARBOXYLATE COTRANSPORTER 3"/>
    <property type="match status" value="1"/>
</dbReference>
<sequence length="1283" mass="141465">MAALAAVAKKVWSARRLLVLLFTPLALLPVLFALPPKVMLRAPGPAAPPAGPSPPASLRLETAEVSVLADLNRPPPPVPCRGLLPPAQKPAFGSSGFVSLFSPQPVTLSSSGYSSEESCVCKQAMCFPGRLQGARSCFLTPLRRTVPFGLKSRLFWHPQTLKTQSQHLNSARPGRAPDQVARLRANPSSVMSREETHKVLLLLLRSSWKPREGPDHHEPVLRGIVAMESHRQSELENPQSGFRAGASVPSLRHWLLDAWVMAGWTREREGRCLFVILLMAVYWCTEALPLSVTALLPIILFPFLGILPSHKVCPQYFLDTNFLFLSGLIMASAIEEWNLHRRIALKILMLIGVQPARLILGMMVTTSFLSMWLSNTASTAMMLPIASAILKSLFGHKEARKDPSRDSGEHTAAVRRNSLHTVPTEMQFLASTEDKVCSEEVEAPLDLPADSRKEEEYRRNIWKGFLISIPYSASIGGTATLTGTAPNLILLGQLKSFFPQCDVVNFGSWFIFAFPLMLLFLLVGWLWISFLYGGINLRGWRKKKSDIRTAAENRARAVIREEFQNLGPIKFAEQAVFVLFCMFAILLFSRDPKFIPGWASFFTPGFLSDAVTGVAIVTILFFFPSQRPSFKWWFDFKAPNTETEPLLTWKKAQDTVPWNIILLLGGGFAMAKGCEESGLSAWIGGQLHPLENMPPMLAVLLITVVIAFFTEFASNTATIIIFLPVLAELAIRLRVHPLYLMIPGTVGCSYAFMLPVSTPPNSIAFASGHLLVKDMVRTGLLMNLMGVLLLSLAINTWAQAIFQLGTFPDWADSHLRCHPPWPTTPFGPSEWRFWSVGLCKAPAPLQAAWVAFSRPVPASCGQLLTQLLLCGSLAAAATGLVHHWMASSLFQPLGPSAIVATACGLLVFLGLILVPPVRCLFVLCVPALCMAQGRRLLLSYSTAILAITVVPNILDNMGAAGQVLKCVTEGSLESLLNTTHHLQMASRNLGPGGYVGSRGLTFQSQDNGSALRLHMCKVTQQVLEDFSGLESLARVAAWRTQQVVTGLLMLGLPLDSAWYLHRYLTDLRFDNTHATRQLARHLEEAQATHLVASPLLRASQPWLSQGELPRCLLKLGLLALLLVATAMMVATDHMTFLLAQATVDWAQQLPVAPIALTVKYDAAYTVLGFIPFLFNQPPQESPFLSTHNSFWWELRFTSSDCPLLPAQRPHWATPLTVGALQLVAGSTVLLETYARRLRHTIAASFFPAQEARRARYLLARLQQRYDRDRDQQAAVAPGDRPCS</sequence>
<feature type="transmembrane region" description="Helical" evidence="8">
    <location>
        <begin position="778"/>
        <end position="798"/>
    </location>
</feature>
<dbReference type="InterPro" id="IPR012858">
    <property type="entry name" value="DC_STAMP-like"/>
</dbReference>
<reference evidence="10" key="1">
    <citation type="journal article" date="2021" name="Evol. Appl.">
        <title>The genome of the Pyrenean desman and the effects of bottlenecks and inbreeding on the genomic landscape of an endangered species.</title>
        <authorList>
            <person name="Escoda L."/>
            <person name="Castresana J."/>
        </authorList>
    </citation>
    <scope>NUCLEOTIDE SEQUENCE</scope>
    <source>
        <strain evidence="10">IBE-C5619</strain>
    </source>
</reference>
<feature type="transmembrane region" description="Helical" evidence="8">
    <location>
        <begin position="571"/>
        <end position="589"/>
    </location>
</feature>
<comment type="caution">
    <text evidence="10">The sequence shown here is derived from an EMBL/GenBank/DDBJ whole genome shotgun (WGS) entry which is preliminary data.</text>
</comment>
<feature type="transmembrane region" description="Helical" evidence="8">
    <location>
        <begin position="601"/>
        <end position="623"/>
    </location>
</feature>
<dbReference type="Pfam" id="PF07782">
    <property type="entry name" value="DC_STAMP"/>
    <property type="match status" value="1"/>
</dbReference>
<dbReference type="CDD" id="cd01115">
    <property type="entry name" value="SLC13_permease"/>
    <property type="match status" value="1"/>
</dbReference>
<proteinExistence type="inferred from homology"/>
<dbReference type="GO" id="GO:0015141">
    <property type="term" value="F:succinate transmembrane transporter activity"/>
    <property type="evidence" value="ECO:0007669"/>
    <property type="project" value="TreeGrafter"/>
</dbReference>
<evidence type="ECO:0000256" key="3">
    <source>
        <dbReference type="ARBA" id="ARBA00022692"/>
    </source>
</evidence>
<feature type="transmembrane region" description="Helical" evidence="8">
    <location>
        <begin position="316"/>
        <end position="334"/>
    </location>
</feature>
<evidence type="ECO:0000256" key="5">
    <source>
        <dbReference type="ARBA" id="ARBA00023053"/>
    </source>
</evidence>
<comment type="subcellular location">
    <subcellularLocation>
        <location evidence="1">Membrane</location>
        <topology evidence="1">Multi-pass membrane protein</topology>
    </subcellularLocation>
</comment>
<dbReference type="Pfam" id="PF00939">
    <property type="entry name" value="Na_sulph_symp"/>
    <property type="match status" value="1"/>
</dbReference>
<gene>
    <name evidence="10" type="ORF">J0S82_013603</name>
</gene>
<feature type="transmembrane region" description="Helical" evidence="8">
    <location>
        <begin position="273"/>
        <end position="304"/>
    </location>
</feature>
<dbReference type="InterPro" id="IPR001898">
    <property type="entry name" value="SLC13A/DASS"/>
</dbReference>
<feature type="transmembrane region" description="Helical" evidence="8">
    <location>
        <begin position="738"/>
        <end position="758"/>
    </location>
</feature>
<evidence type="ECO:0000256" key="8">
    <source>
        <dbReference type="SAM" id="Phobius"/>
    </source>
</evidence>
<feature type="transmembrane region" description="Helical" evidence="8">
    <location>
        <begin position="693"/>
        <end position="726"/>
    </location>
</feature>
<keyword evidence="7" id="KW-0406">Ion transport</keyword>
<evidence type="ECO:0000256" key="7">
    <source>
        <dbReference type="ARBA" id="ARBA00023201"/>
    </source>
</evidence>
<feature type="transmembrane region" description="Helical" evidence="8">
    <location>
        <begin position="897"/>
        <end position="924"/>
    </location>
</feature>
<dbReference type="GO" id="GO:0015137">
    <property type="term" value="F:citrate transmembrane transporter activity"/>
    <property type="evidence" value="ECO:0007669"/>
    <property type="project" value="TreeGrafter"/>
</dbReference>
<keyword evidence="3 8" id="KW-0812">Transmembrane</keyword>
<keyword evidence="7" id="KW-0739">Sodium transport</keyword>
<keyword evidence="7" id="KW-0813">Transport</keyword>
<feature type="transmembrane region" description="Helical" evidence="8">
    <location>
        <begin position="354"/>
        <end position="373"/>
    </location>
</feature>
<dbReference type="OrthoDB" id="6493944at2759"/>
<organism evidence="10 11">
    <name type="scientific">Galemys pyrenaicus</name>
    <name type="common">Iberian desman</name>
    <name type="synonym">Pyrenean desman</name>
    <dbReference type="NCBI Taxonomy" id="202257"/>
    <lineage>
        <taxon>Eukaryota</taxon>
        <taxon>Metazoa</taxon>
        <taxon>Chordata</taxon>
        <taxon>Craniata</taxon>
        <taxon>Vertebrata</taxon>
        <taxon>Euteleostomi</taxon>
        <taxon>Mammalia</taxon>
        <taxon>Eutheria</taxon>
        <taxon>Laurasiatheria</taxon>
        <taxon>Eulipotyphla</taxon>
        <taxon>Talpidae</taxon>
        <taxon>Galemys</taxon>
    </lineage>
</organism>
<evidence type="ECO:0000256" key="6">
    <source>
        <dbReference type="ARBA" id="ARBA00023136"/>
    </source>
</evidence>
<protein>
    <submittedName>
        <fullName evidence="10">Solute carrier family 13 member 3</fullName>
    </submittedName>
</protein>
<keyword evidence="4 8" id="KW-1133">Transmembrane helix</keyword>
<evidence type="ECO:0000256" key="2">
    <source>
        <dbReference type="ARBA" id="ARBA00006772"/>
    </source>
</evidence>
<dbReference type="GO" id="GO:0017153">
    <property type="term" value="F:sodium:dicarboxylate symporter activity"/>
    <property type="evidence" value="ECO:0007669"/>
    <property type="project" value="TreeGrafter"/>
</dbReference>
<evidence type="ECO:0000313" key="10">
    <source>
        <dbReference type="EMBL" id="KAG8519626.1"/>
    </source>
</evidence>
<keyword evidence="11" id="KW-1185">Reference proteome</keyword>
<accession>A0A8J6ADY6</accession>
<evidence type="ECO:0000313" key="11">
    <source>
        <dbReference type="Proteomes" id="UP000700334"/>
    </source>
</evidence>